<gene>
    <name evidence="2" type="ORF">SAMN04244572_01778</name>
    <name evidence="3" type="ORF">SAMN04244573_01567</name>
    <name evidence="1" type="ORF">SAMN04244579_00949</name>
</gene>
<dbReference type="Gene3D" id="3.40.50.300">
    <property type="entry name" value="P-loop containing nucleotide triphosphate hydrolases"/>
    <property type="match status" value="1"/>
</dbReference>
<name>A0A1H6R843_9GAMM</name>
<dbReference type="EMBL" id="FNYO01000008">
    <property type="protein sequence ID" value="SEI51991.1"/>
    <property type="molecule type" value="Genomic_DNA"/>
</dbReference>
<evidence type="ECO:0000313" key="1">
    <source>
        <dbReference type="EMBL" id="SEI51991.1"/>
    </source>
</evidence>
<dbReference type="RefSeq" id="WP_090620945.1">
    <property type="nucleotide sequence ID" value="NZ_FNYO01000008.1"/>
</dbReference>
<dbReference type="PANTHER" id="PTHR13696">
    <property type="entry name" value="P-LOOP CONTAINING NUCLEOSIDE TRIPHOSPHATE HYDROLASE"/>
    <property type="match status" value="1"/>
</dbReference>
<dbReference type="PANTHER" id="PTHR13696:SF52">
    <property type="entry name" value="PARA FAMILY PROTEIN CT_582"/>
    <property type="match status" value="1"/>
</dbReference>
<dbReference type="AlphaFoldDB" id="A0A1H6R843"/>
<dbReference type="EMBL" id="FOFJ01000011">
    <property type="protein sequence ID" value="SEQ43493.1"/>
    <property type="molecule type" value="Genomic_DNA"/>
</dbReference>
<organism evidence="1 4">
    <name type="scientific">Azotobacter beijerinckii</name>
    <dbReference type="NCBI Taxonomy" id="170623"/>
    <lineage>
        <taxon>Bacteria</taxon>
        <taxon>Pseudomonadati</taxon>
        <taxon>Pseudomonadota</taxon>
        <taxon>Gammaproteobacteria</taxon>
        <taxon>Pseudomonadales</taxon>
        <taxon>Pseudomonadaceae</taxon>
        <taxon>Azotobacter</taxon>
    </lineage>
</organism>
<evidence type="ECO:0000313" key="6">
    <source>
        <dbReference type="Proteomes" id="UP000199267"/>
    </source>
</evidence>
<dbReference type="Proteomes" id="UP000199267">
    <property type="component" value="Unassembled WGS sequence"/>
</dbReference>
<reference evidence="4 5" key="1">
    <citation type="submission" date="2016-10" db="EMBL/GenBank/DDBJ databases">
        <authorList>
            <person name="de Groot N.N."/>
        </authorList>
    </citation>
    <scope>NUCLEOTIDE SEQUENCE [LARGE SCALE GENOMIC DNA]</scope>
    <source>
        <strain evidence="1 4">DSM 1041</strain>
        <strain evidence="2 5">DSM 373</strain>
        <strain evidence="3 6">DSM 378</strain>
    </source>
</reference>
<dbReference type="OrthoDB" id="5288747at2"/>
<dbReference type="Pfam" id="PF06564">
    <property type="entry name" value="CBP_BcsQ"/>
    <property type="match status" value="1"/>
</dbReference>
<dbReference type="InterPro" id="IPR017746">
    <property type="entry name" value="Cellulose_synthase_operon_BcsQ"/>
</dbReference>
<dbReference type="InterPro" id="IPR050678">
    <property type="entry name" value="DNA_Partitioning_ATPase"/>
</dbReference>
<dbReference type="InterPro" id="IPR027417">
    <property type="entry name" value="P-loop_NTPase"/>
</dbReference>
<dbReference type="Proteomes" id="UP000199250">
    <property type="component" value="Unassembled WGS sequence"/>
</dbReference>
<accession>A0A1H6R843</accession>
<evidence type="ECO:0000313" key="4">
    <source>
        <dbReference type="Proteomes" id="UP000199005"/>
    </source>
</evidence>
<evidence type="ECO:0000313" key="3">
    <source>
        <dbReference type="EMBL" id="SEQ43493.1"/>
    </source>
</evidence>
<dbReference type="STRING" id="170623.SAMN04244579_00949"/>
<dbReference type="NCBIfam" id="TIGR03371">
    <property type="entry name" value="cellulose_yhjQ"/>
    <property type="match status" value="1"/>
</dbReference>
<dbReference type="SUPFAM" id="SSF52540">
    <property type="entry name" value="P-loop containing nucleoside triphosphate hydrolases"/>
    <property type="match status" value="1"/>
</dbReference>
<dbReference type="Proteomes" id="UP000199005">
    <property type="component" value="Unassembled WGS sequence"/>
</dbReference>
<sequence length="264" mass="28162">MPLICIASPKGGVGKTTLTAGLAFALQRLGYPVSVIDFDVQNALRLHFAIPLGDPRGYVAHAEQHDWQRLALQTPNGIRVLPYGAASTAQRLRFEARLAEAPRMLEEALGGLLAIPNMVVLADTPPGPSPALDALNAIADIRIAVLLADAASASLLPQIEQGFFYPAQGAGSSVPVLYILNQVDRRRRLSADTTEFMCSRLKTSLLGLVHRDEALAEALASQLSIFAFDPGSASAHELDRIARQLGQTIGSLKPRTSSGIRLQG</sequence>
<evidence type="ECO:0000313" key="2">
    <source>
        <dbReference type="EMBL" id="SEI81764.1"/>
    </source>
</evidence>
<protein>
    <submittedName>
        <fullName evidence="1">Cellulose synthase operon protein YhjQ</fullName>
    </submittedName>
</protein>
<evidence type="ECO:0000313" key="5">
    <source>
        <dbReference type="Proteomes" id="UP000199250"/>
    </source>
</evidence>
<dbReference type="EMBL" id="FNYQ01000024">
    <property type="protein sequence ID" value="SEI81764.1"/>
    <property type="molecule type" value="Genomic_DNA"/>
</dbReference>
<proteinExistence type="predicted"/>